<dbReference type="SUPFAM" id="SSF57535">
    <property type="entry name" value="Complement control module/SCR domain"/>
    <property type="match status" value="4"/>
</dbReference>
<gene>
    <name evidence="8" type="ORF">AVEN_199433_1</name>
</gene>
<feature type="compositionally biased region" description="Basic and acidic residues" evidence="5">
    <location>
        <begin position="529"/>
        <end position="542"/>
    </location>
</feature>
<feature type="region of interest" description="Disordered" evidence="5">
    <location>
        <begin position="472"/>
        <end position="492"/>
    </location>
</feature>
<comment type="caution">
    <text evidence="8">The sequence shown here is derived from an EMBL/GenBank/DDBJ whole genome shotgun (WGS) entry which is preliminary data.</text>
</comment>
<feature type="compositionally biased region" description="Polar residues" evidence="5">
    <location>
        <begin position="472"/>
        <end position="488"/>
    </location>
</feature>
<keyword evidence="9" id="KW-1185">Reference proteome</keyword>
<dbReference type="OrthoDB" id="6127264at2759"/>
<keyword evidence="6" id="KW-1133">Transmembrane helix</keyword>
<feature type="transmembrane region" description="Helical" evidence="6">
    <location>
        <begin position="441"/>
        <end position="462"/>
    </location>
</feature>
<evidence type="ECO:0000256" key="6">
    <source>
        <dbReference type="SAM" id="Phobius"/>
    </source>
</evidence>
<feature type="region of interest" description="Disordered" evidence="5">
    <location>
        <begin position="529"/>
        <end position="550"/>
    </location>
</feature>
<evidence type="ECO:0000256" key="2">
    <source>
        <dbReference type="ARBA" id="ARBA00022737"/>
    </source>
</evidence>
<name>A0A4Y2M038_ARAVE</name>
<proteinExistence type="predicted"/>
<feature type="domain" description="Sushi" evidence="7">
    <location>
        <begin position="249"/>
        <end position="303"/>
    </location>
</feature>
<dbReference type="EMBL" id="BGPR01006568">
    <property type="protein sequence ID" value="GBN20092.1"/>
    <property type="molecule type" value="Genomic_DNA"/>
</dbReference>
<evidence type="ECO:0000259" key="7">
    <source>
        <dbReference type="PROSITE" id="PS50923"/>
    </source>
</evidence>
<feature type="domain" description="Sushi" evidence="7">
    <location>
        <begin position="366"/>
        <end position="420"/>
    </location>
</feature>
<keyword evidence="6" id="KW-0472">Membrane</keyword>
<dbReference type="PANTHER" id="PTHR45656">
    <property type="entry name" value="PROTEIN CBR-CLEC-78"/>
    <property type="match status" value="1"/>
</dbReference>
<accession>A0A4Y2M038</accession>
<evidence type="ECO:0000256" key="1">
    <source>
        <dbReference type="ARBA" id="ARBA00022729"/>
    </source>
</evidence>
<evidence type="ECO:0000313" key="9">
    <source>
        <dbReference type="Proteomes" id="UP000499080"/>
    </source>
</evidence>
<comment type="caution">
    <text evidence="4">Lacks conserved residue(s) required for the propagation of feature annotation.</text>
</comment>
<dbReference type="Proteomes" id="UP000499080">
    <property type="component" value="Unassembled WGS sequence"/>
</dbReference>
<dbReference type="PROSITE" id="PS50923">
    <property type="entry name" value="SUSHI"/>
    <property type="match status" value="4"/>
</dbReference>
<dbReference type="Gene3D" id="2.10.70.10">
    <property type="entry name" value="Complement Module, domain 1"/>
    <property type="match status" value="3"/>
</dbReference>
<sequence>MSRSDKSRISDGIQKKISQFMVPKSSFIYSFALLSISKDKNTLCPSDGLECGYPGAPSFGRPHPVKELYSPGDAVSFTCAHGHSLQGPLQRVCLLNGTWAGPLPLCDRSLSSVDQQASSRQTLSLYPANKSIDGDPRTCTYTDKLRPRWIRVDMRQNQRVRAVAITVPAGIYSQDPAQLTIYAISVRDSTTASYHKCASFNGRFATATLQLACSGGEVEGRYIHVEDNRHRVDYFSLCEIQVFVNRGSYECGEAERPAHAYSVRTETGAVNYRCVYGYRLEGPSTRLCLPDGQWSHSQPICREIICPSVNEIPHGRLHYVGRKSDQLTLGTMVNVSCDYGYQVSGSPLLCDEDGKWTKGNLSCQPIDCGMPSVRHESEQYVLLNGTNYGAVALLRCGEGEATLTCREDGTWSTPDLDCVQEIGLSRLGLVEEDQGDVPTGIVIGMAVVVFILLVTVLLVLLLKRKKVLRQNSTDSLPSKETSSTLTPNAPQPYDNDAFYATIPVDAIGNPTENKKNFMSTILFPKKKKQSDTISKKSDDTKDSGNSSVSTGCIYEEIGTRSERRTPEGCAAVPANSEAVYAQVNLEEKRRSRLVKTLCEKFEPVDPPEWENTYKPEEAYDEVDLEPIKLRELPPIPDDNGSGVTYASLALPLDPPTMSRENEIYEDCTDAAATVMKDNELYLSSAALKV</sequence>
<dbReference type="InterPro" id="IPR035976">
    <property type="entry name" value="Sushi/SCR/CCP_sf"/>
</dbReference>
<protein>
    <recommendedName>
        <fullName evidence="7">Sushi domain-containing protein</fullName>
    </recommendedName>
</protein>
<dbReference type="AlphaFoldDB" id="A0A4Y2M038"/>
<evidence type="ECO:0000313" key="8">
    <source>
        <dbReference type="EMBL" id="GBN20092.1"/>
    </source>
</evidence>
<feature type="disulfide bond" evidence="4">
    <location>
        <begin position="274"/>
        <end position="301"/>
    </location>
</feature>
<organism evidence="8 9">
    <name type="scientific">Araneus ventricosus</name>
    <name type="common">Orbweaver spider</name>
    <name type="synonym">Epeira ventricosa</name>
    <dbReference type="NCBI Taxonomy" id="182803"/>
    <lineage>
        <taxon>Eukaryota</taxon>
        <taxon>Metazoa</taxon>
        <taxon>Ecdysozoa</taxon>
        <taxon>Arthropoda</taxon>
        <taxon>Chelicerata</taxon>
        <taxon>Arachnida</taxon>
        <taxon>Araneae</taxon>
        <taxon>Araneomorphae</taxon>
        <taxon>Entelegynae</taxon>
        <taxon>Araneoidea</taxon>
        <taxon>Araneidae</taxon>
        <taxon>Araneus</taxon>
    </lineage>
</organism>
<dbReference type="PANTHER" id="PTHR45656:SF4">
    <property type="entry name" value="PROTEIN CBR-CLEC-78"/>
    <property type="match status" value="1"/>
</dbReference>
<dbReference type="InterPro" id="IPR008979">
    <property type="entry name" value="Galactose-bd-like_sf"/>
</dbReference>
<evidence type="ECO:0000256" key="5">
    <source>
        <dbReference type="SAM" id="MobiDB-lite"/>
    </source>
</evidence>
<keyword evidence="6" id="KW-0812">Transmembrane</keyword>
<dbReference type="Gene3D" id="2.60.120.260">
    <property type="entry name" value="Galactose-binding domain-like"/>
    <property type="match status" value="1"/>
</dbReference>
<keyword evidence="2" id="KW-0677">Repeat</keyword>
<evidence type="ECO:0000256" key="4">
    <source>
        <dbReference type="PROSITE-ProRule" id="PRU00302"/>
    </source>
</evidence>
<dbReference type="SMART" id="SM00032">
    <property type="entry name" value="CCP"/>
    <property type="match status" value="4"/>
</dbReference>
<dbReference type="SUPFAM" id="SSF49785">
    <property type="entry name" value="Galactose-binding domain-like"/>
    <property type="match status" value="1"/>
</dbReference>
<feature type="disulfide bond" evidence="4">
    <location>
        <begin position="79"/>
        <end position="106"/>
    </location>
</feature>
<dbReference type="Pfam" id="PF22633">
    <property type="entry name" value="F5_F8_type_C_2"/>
    <property type="match status" value="1"/>
</dbReference>
<dbReference type="Pfam" id="PF00084">
    <property type="entry name" value="Sushi"/>
    <property type="match status" value="3"/>
</dbReference>
<dbReference type="InterPro" id="IPR051277">
    <property type="entry name" value="SEZ6_CSMD_C4BPB_Regulators"/>
</dbReference>
<keyword evidence="1" id="KW-0732">Signal</keyword>
<feature type="domain" description="Sushi" evidence="7">
    <location>
        <begin position="304"/>
        <end position="365"/>
    </location>
</feature>
<dbReference type="CDD" id="cd00033">
    <property type="entry name" value="CCP"/>
    <property type="match status" value="3"/>
</dbReference>
<keyword evidence="3 4" id="KW-1015">Disulfide bond</keyword>
<reference evidence="8 9" key="1">
    <citation type="journal article" date="2019" name="Sci. Rep.">
        <title>Orb-weaving spider Araneus ventricosus genome elucidates the spidroin gene catalogue.</title>
        <authorList>
            <person name="Kono N."/>
            <person name="Nakamura H."/>
            <person name="Ohtoshi R."/>
            <person name="Moran D.A.P."/>
            <person name="Shinohara A."/>
            <person name="Yoshida Y."/>
            <person name="Fujiwara M."/>
            <person name="Mori M."/>
            <person name="Tomita M."/>
            <person name="Arakawa K."/>
        </authorList>
    </citation>
    <scope>NUCLEOTIDE SEQUENCE [LARGE SCALE GENOMIC DNA]</scope>
</reference>
<dbReference type="InterPro" id="IPR000436">
    <property type="entry name" value="Sushi_SCR_CCP_dom"/>
</dbReference>
<keyword evidence="4" id="KW-0768">Sushi</keyword>
<feature type="domain" description="Sushi" evidence="7">
    <location>
        <begin position="49"/>
        <end position="108"/>
    </location>
</feature>
<evidence type="ECO:0000256" key="3">
    <source>
        <dbReference type="ARBA" id="ARBA00023157"/>
    </source>
</evidence>